<dbReference type="SUPFAM" id="SSF46626">
    <property type="entry name" value="Cytochrome c"/>
    <property type="match status" value="1"/>
</dbReference>
<organism evidence="11 12">
    <name type="scientific">Actomonas aquatica</name>
    <dbReference type="NCBI Taxonomy" id="2866162"/>
    <lineage>
        <taxon>Bacteria</taxon>
        <taxon>Pseudomonadati</taxon>
        <taxon>Verrucomicrobiota</taxon>
        <taxon>Opitutia</taxon>
        <taxon>Opitutales</taxon>
        <taxon>Opitutaceae</taxon>
        <taxon>Actomonas</taxon>
    </lineage>
</organism>
<feature type="signal peptide" evidence="9">
    <location>
        <begin position="1"/>
        <end position="28"/>
    </location>
</feature>
<evidence type="ECO:0000313" key="12">
    <source>
        <dbReference type="Proteomes" id="UP000738431"/>
    </source>
</evidence>
<comment type="similarity">
    <text evidence="2">Belongs to the bacterial PQQ dehydrogenase family.</text>
</comment>
<dbReference type="InterPro" id="IPR011047">
    <property type="entry name" value="Quinoprotein_ADH-like_sf"/>
</dbReference>
<evidence type="ECO:0000313" key="11">
    <source>
        <dbReference type="EMBL" id="WRQ88897.1"/>
    </source>
</evidence>
<dbReference type="Proteomes" id="UP000738431">
    <property type="component" value="Chromosome"/>
</dbReference>
<evidence type="ECO:0000256" key="7">
    <source>
        <dbReference type="ARBA" id="ARBA00023004"/>
    </source>
</evidence>
<gene>
    <name evidence="11" type="ORF">K1X11_005730</name>
</gene>
<keyword evidence="5 9" id="KW-0732">Signal</keyword>
<evidence type="ECO:0000256" key="2">
    <source>
        <dbReference type="ARBA" id="ARBA00008156"/>
    </source>
</evidence>
<reference evidence="11 12" key="2">
    <citation type="submission" date="2023-12" db="EMBL/GenBank/DDBJ databases">
        <title>Description of an unclassified Opitutus bacterium of Verrucomicrobiota.</title>
        <authorList>
            <person name="Zhang D.-F."/>
        </authorList>
    </citation>
    <scope>NUCLEOTIDE SEQUENCE [LARGE SCALE GENOMIC DNA]</scope>
    <source>
        <strain evidence="11 12">WL0086</strain>
    </source>
</reference>
<evidence type="ECO:0000256" key="1">
    <source>
        <dbReference type="ARBA" id="ARBA00001931"/>
    </source>
</evidence>
<dbReference type="InterPro" id="IPR018391">
    <property type="entry name" value="PQQ_b-propeller_rpt"/>
</dbReference>
<sequence>MPYPALTSGRTSFLVAAASLFLSSVVVAASDQNWSSYLGDAHSSQYSTLDQITPANVAELEVAWTWEAGDARGNSTQIQCNPLVIDGVIYATTPSLDLVALDGKTGALRWRYAAHEPTGVNRGVAWWADGDDQRILFGAGKWLQAVDARTGKLIESFGEGGRVDLAANMGRDVTGFAIQANTPGIVVGDLIVMGMRLGEGPAPAAPGPIRAYDVRTGELRWVFNTIPQPGEPGYETWPEDAYTYVGGVNVWTGMSVDEERGLLFAPTGSAAFDFWGGDRLGDNLYANCLLAIKVETGELVWHYQFVRHDIWDRDLPAPPNLLTVTHDGQEIDAVAQITKSGHVFVFNRETGEPLFPMEEVIVPSSDLAGEVAATTQPLPLKPAPFARQFFTAAEVTNRTPEARRAVLERFARLRAHTQFAPPSEQGTIIFPGFDGGGEWGGAATDPRGVIYVNANEMAWVLTMIETGGSATVGEQVYLQNCVGCHGADRAGNNMGIPSLLELNARLDREQAREVIVHGRGMMPPWGFLSGDQLEGVLDFLHGPVPEPDRAAPDPDAEPPKEGWVTYVGDEGQVDHPAPPYTHTGYNRFLDPDGYPAVKPPWGTLNAIDLNSGEFLWTVPLGELPELSALGIPPTGTENYGGPVVTAGGVLFIGASKDEHFRAFDTKTGRELWRFKLPAGAYATPSTYEVDGRQYVVVACGGGKMGTKSGDTYVAFALPE</sequence>
<evidence type="ECO:0000256" key="3">
    <source>
        <dbReference type="ARBA" id="ARBA00022617"/>
    </source>
</evidence>
<accession>A0ABZ1CC57</accession>
<evidence type="ECO:0000256" key="4">
    <source>
        <dbReference type="ARBA" id="ARBA00022723"/>
    </source>
</evidence>
<evidence type="ECO:0000256" key="8">
    <source>
        <dbReference type="PROSITE-ProRule" id="PRU00433"/>
    </source>
</evidence>
<keyword evidence="6" id="KW-0560">Oxidoreductase</keyword>
<evidence type="ECO:0000256" key="6">
    <source>
        <dbReference type="ARBA" id="ARBA00023002"/>
    </source>
</evidence>
<name>A0ABZ1CC57_9BACT</name>
<dbReference type="Gene3D" id="2.140.10.10">
    <property type="entry name" value="Quinoprotein alcohol dehydrogenase-like superfamily"/>
    <property type="match status" value="2"/>
</dbReference>
<dbReference type="InterPro" id="IPR009056">
    <property type="entry name" value="Cyt_c-like_dom"/>
</dbReference>
<dbReference type="InterPro" id="IPR036909">
    <property type="entry name" value="Cyt_c-like_dom_sf"/>
</dbReference>
<dbReference type="SUPFAM" id="SSF50998">
    <property type="entry name" value="Quinoprotein alcohol dehydrogenase-like"/>
    <property type="match status" value="1"/>
</dbReference>
<proteinExistence type="inferred from homology"/>
<feature type="chain" id="PRO_5045152158" evidence="9">
    <location>
        <begin position="29"/>
        <end position="719"/>
    </location>
</feature>
<evidence type="ECO:0000259" key="10">
    <source>
        <dbReference type="PROSITE" id="PS51007"/>
    </source>
</evidence>
<dbReference type="InterPro" id="IPR017511">
    <property type="entry name" value="PQQ_mDH"/>
</dbReference>
<dbReference type="SMART" id="SM00564">
    <property type="entry name" value="PQQ"/>
    <property type="match status" value="6"/>
</dbReference>
<keyword evidence="12" id="KW-1185">Reference proteome</keyword>
<keyword evidence="3 8" id="KW-0349">Heme</keyword>
<dbReference type="CDD" id="cd10280">
    <property type="entry name" value="PQQ_mGDH"/>
    <property type="match status" value="1"/>
</dbReference>
<keyword evidence="7 8" id="KW-0408">Iron</keyword>
<dbReference type="PANTHER" id="PTHR32303">
    <property type="entry name" value="QUINOPROTEIN ALCOHOL DEHYDROGENASE (CYTOCHROME C)"/>
    <property type="match status" value="1"/>
</dbReference>
<dbReference type="RefSeq" id="WP_221033140.1">
    <property type="nucleotide sequence ID" value="NZ_CP139781.1"/>
</dbReference>
<reference evidence="11 12" key="1">
    <citation type="submission" date="2021-08" db="EMBL/GenBank/DDBJ databases">
        <authorList>
            <person name="Zhang D."/>
            <person name="Zhang A."/>
            <person name="Wang L."/>
        </authorList>
    </citation>
    <scope>NUCLEOTIDE SEQUENCE [LARGE SCALE GENOMIC DNA]</scope>
    <source>
        <strain evidence="11 12">WL0086</strain>
    </source>
</reference>
<protein>
    <submittedName>
        <fullName evidence="11">PQQ-binding-like beta-propeller repeat protein</fullName>
    </submittedName>
</protein>
<dbReference type="PANTHER" id="PTHR32303:SF4">
    <property type="entry name" value="QUINOPROTEIN GLUCOSE DEHYDROGENASE"/>
    <property type="match status" value="1"/>
</dbReference>
<dbReference type="Pfam" id="PF01011">
    <property type="entry name" value="PQQ"/>
    <property type="match status" value="2"/>
</dbReference>
<dbReference type="InterPro" id="IPR002372">
    <property type="entry name" value="PQQ_rpt_dom"/>
</dbReference>
<evidence type="ECO:0000256" key="5">
    <source>
        <dbReference type="ARBA" id="ARBA00022729"/>
    </source>
</evidence>
<evidence type="ECO:0000256" key="9">
    <source>
        <dbReference type="SAM" id="SignalP"/>
    </source>
</evidence>
<feature type="domain" description="Cytochrome c" evidence="10">
    <location>
        <begin position="468"/>
        <end position="544"/>
    </location>
</feature>
<dbReference type="PROSITE" id="PS51007">
    <property type="entry name" value="CYTC"/>
    <property type="match status" value="1"/>
</dbReference>
<keyword evidence="4 8" id="KW-0479">Metal-binding</keyword>
<dbReference type="EMBL" id="CP139781">
    <property type="protein sequence ID" value="WRQ88897.1"/>
    <property type="molecule type" value="Genomic_DNA"/>
</dbReference>
<comment type="cofactor">
    <cofactor evidence="1">
        <name>pyrroloquinoline quinone</name>
        <dbReference type="ChEBI" id="CHEBI:58442"/>
    </cofactor>
</comment>